<dbReference type="Proteomes" id="UP001306950">
    <property type="component" value="Unassembled WGS sequence"/>
</dbReference>
<name>A0ABU7VPH1_9BACL</name>
<keyword evidence="2" id="KW-1185">Reference proteome</keyword>
<evidence type="ECO:0000313" key="1">
    <source>
        <dbReference type="EMBL" id="MEF2965644.1"/>
    </source>
</evidence>
<organism evidence="1 2">
    <name type="scientific">Paenibacillus haidiansis</name>
    <dbReference type="NCBI Taxonomy" id="1574488"/>
    <lineage>
        <taxon>Bacteria</taxon>
        <taxon>Bacillati</taxon>
        <taxon>Bacillota</taxon>
        <taxon>Bacilli</taxon>
        <taxon>Bacillales</taxon>
        <taxon>Paenibacillaceae</taxon>
        <taxon>Paenibacillus</taxon>
    </lineage>
</organism>
<gene>
    <name evidence="1" type="ORF">V3851_07365</name>
</gene>
<dbReference type="RefSeq" id="WP_331845877.1">
    <property type="nucleotide sequence ID" value="NZ_JAZHPZ010000003.1"/>
</dbReference>
<sequence length="118" mass="13495">MTAFKNPTEPIARLFALLDHVALPVDVRPAAIISGLTDYEVEIVLSGSPDYFVNDGQIRVRDPFEQNVEEMERHLWEVITVFDADQLYREEHCAFSCAAGQPIHTFIEIEQEEFAWQG</sequence>
<proteinExistence type="predicted"/>
<reference evidence="1 2" key="1">
    <citation type="submission" date="2024-02" db="EMBL/GenBank/DDBJ databases">
        <title>A nitrogen-fixing paenibacillus bacterium.</title>
        <authorList>
            <person name="Zhang W.L."/>
            <person name="Chen S.F."/>
        </authorList>
    </citation>
    <scope>NUCLEOTIDE SEQUENCE [LARGE SCALE GENOMIC DNA]</scope>
    <source>
        <strain evidence="1 2">M1</strain>
    </source>
</reference>
<dbReference type="EMBL" id="JAZHPZ010000003">
    <property type="protein sequence ID" value="MEF2965644.1"/>
    <property type="molecule type" value="Genomic_DNA"/>
</dbReference>
<comment type="caution">
    <text evidence="1">The sequence shown here is derived from an EMBL/GenBank/DDBJ whole genome shotgun (WGS) entry which is preliminary data.</text>
</comment>
<accession>A0ABU7VPH1</accession>
<protein>
    <submittedName>
        <fullName evidence="1">Uncharacterized protein</fullName>
    </submittedName>
</protein>
<evidence type="ECO:0000313" key="2">
    <source>
        <dbReference type="Proteomes" id="UP001306950"/>
    </source>
</evidence>